<reference evidence="3" key="1">
    <citation type="submission" date="2023-06" db="EMBL/GenBank/DDBJ databases">
        <title>Draft genome of Marssonina rosae.</title>
        <authorList>
            <person name="Cheng Q."/>
        </authorList>
    </citation>
    <scope>NUCLEOTIDE SEQUENCE</scope>
    <source>
        <strain evidence="3">R4</strain>
    </source>
</reference>
<gene>
    <name evidence="3" type="ORF">QTJ16_004242</name>
</gene>
<feature type="region of interest" description="Disordered" evidence="1">
    <location>
        <begin position="1"/>
        <end position="54"/>
    </location>
</feature>
<protein>
    <recommendedName>
        <fullName evidence="2">F-box domain-containing protein</fullName>
    </recommendedName>
</protein>
<dbReference type="Proteomes" id="UP001285354">
    <property type="component" value="Unassembled WGS sequence"/>
</dbReference>
<evidence type="ECO:0000259" key="2">
    <source>
        <dbReference type="Pfam" id="PF00646"/>
    </source>
</evidence>
<dbReference type="SUPFAM" id="SSF52047">
    <property type="entry name" value="RNI-like"/>
    <property type="match status" value="1"/>
</dbReference>
<name>A0AAD9WC73_9HELO</name>
<dbReference type="EMBL" id="JAUBYV010000006">
    <property type="protein sequence ID" value="KAK2625980.1"/>
    <property type="molecule type" value="Genomic_DNA"/>
</dbReference>
<dbReference type="InterPro" id="IPR001810">
    <property type="entry name" value="F-box_dom"/>
</dbReference>
<feature type="region of interest" description="Disordered" evidence="1">
    <location>
        <begin position="556"/>
        <end position="582"/>
    </location>
</feature>
<accession>A0AAD9WC73</accession>
<keyword evidence="4" id="KW-1185">Reference proteome</keyword>
<organism evidence="3 4">
    <name type="scientific">Diplocarpon rosae</name>
    <dbReference type="NCBI Taxonomy" id="946125"/>
    <lineage>
        <taxon>Eukaryota</taxon>
        <taxon>Fungi</taxon>
        <taxon>Dikarya</taxon>
        <taxon>Ascomycota</taxon>
        <taxon>Pezizomycotina</taxon>
        <taxon>Leotiomycetes</taxon>
        <taxon>Helotiales</taxon>
        <taxon>Drepanopezizaceae</taxon>
        <taxon>Diplocarpon</taxon>
    </lineage>
</organism>
<feature type="compositionally biased region" description="Basic residues" evidence="1">
    <location>
        <begin position="25"/>
        <end position="42"/>
    </location>
</feature>
<dbReference type="Gene3D" id="3.80.10.10">
    <property type="entry name" value="Ribonuclease Inhibitor"/>
    <property type="match status" value="1"/>
</dbReference>
<dbReference type="InterPro" id="IPR032675">
    <property type="entry name" value="LRR_dom_sf"/>
</dbReference>
<evidence type="ECO:0000313" key="4">
    <source>
        <dbReference type="Proteomes" id="UP001285354"/>
    </source>
</evidence>
<evidence type="ECO:0000256" key="1">
    <source>
        <dbReference type="SAM" id="MobiDB-lite"/>
    </source>
</evidence>
<dbReference type="AlphaFoldDB" id="A0AAD9WC73"/>
<dbReference type="Pfam" id="PF00646">
    <property type="entry name" value="F-box"/>
    <property type="match status" value="1"/>
</dbReference>
<feature type="compositionally biased region" description="Polar residues" evidence="1">
    <location>
        <begin position="7"/>
        <end position="19"/>
    </location>
</feature>
<evidence type="ECO:0000313" key="3">
    <source>
        <dbReference type="EMBL" id="KAK2625980.1"/>
    </source>
</evidence>
<comment type="caution">
    <text evidence="3">The sequence shown here is derived from an EMBL/GenBank/DDBJ whole genome shotgun (WGS) entry which is preliminary data.</text>
</comment>
<feature type="domain" description="F-box" evidence="2">
    <location>
        <begin position="62"/>
        <end position="93"/>
    </location>
</feature>
<sequence length="582" mass="66196">MVISIMSYPTSGGASATPGTSTSRFRTRISTRGKAKRRKSRARRDDRLIPDPVHRPNTASPFLRLPNELKHLVVNNLPVRDVPNLRLISEAWAAAGAKAMFRDGLEIRPYLDDMARLKGLSDHEEIAKGVKSLVIYAGDMRQDQLEAGVTREEEYLKRITGGQLSAKIWKYIDALYNPIRFSSYCNPATLGECLPRLPNLETLRITSFDCPVPCIDNNHSAFASVWESMEESYAQTDDELSHFLSNRASIQRYGAILASALRCMSIRKITMDAFPVDMFRPQRLQDEYGENAFFSTVASELSALTPGPRLKKSLAHIKELKIAILGAGRLRHYDASMGRNMAEFIGCFQNLTSLDLSYEEQDDENDECCIGFEESFFRLRFPHLTSLRFSGTDSQPSDMGRFLVKHRATLRYLFIGECAVSFQDTVHREVLTNLRDHMKLTKFELFAEHGPRLYDENWNPVVVRDGQIHDAKLIELFVIGRCPWPMLTDGPSARTGEWKRKFMGSHMELLELGEEELKDLLGEDWETEGEEEDEEMGDGESIEDYYDSLAEEFLGFSDHDGYGEENNESQGNGEWEEIMDVD</sequence>
<feature type="compositionally biased region" description="Basic and acidic residues" evidence="1">
    <location>
        <begin position="43"/>
        <end position="54"/>
    </location>
</feature>
<proteinExistence type="predicted"/>